<name>A0A2K1IPD1_PHYPA</name>
<reference evidence="3" key="3">
    <citation type="submission" date="2020-12" db="UniProtKB">
        <authorList>
            <consortium name="EnsemblPlants"/>
        </authorList>
    </citation>
    <scope>IDENTIFICATION</scope>
</reference>
<dbReference type="EnsemblPlants" id="Pp3c22_22416V3.1">
    <property type="protein sequence ID" value="Pp3c22_22416V3.1"/>
    <property type="gene ID" value="Pp3c22_22416"/>
</dbReference>
<evidence type="ECO:0000256" key="1">
    <source>
        <dbReference type="ARBA" id="ARBA00022729"/>
    </source>
</evidence>
<dbReference type="InterPro" id="IPR040361">
    <property type="entry name" value="TPD1"/>
</dbReference>
<dbReference type="InParanoid" id="A0A2K1IPD1"/>
<dbReference type="Proteomes" id="UP000006727">
    <property type="component" value="Chromosome 22"/>
</dbReference>
<keyword evidence="1" id="KW-0732">Signal</keyword>
<dbReference type="PANTHER" id="PTHR33184">
    <property type="entry name" value="PROTEIN TAPETUM DETERMINANT 1-LIKE-RELATED"/>
    <property type="match status" value="1"/>
</dbReference>
<dbReference type="PANTHER" id="PTHR33184:SF2">
    <property type="entry name" value="APPLE DOMAIN-CONTAINING PROTEIN"/>
    <property type="match status" value="1"/>
</dbReference>
<dbReference type="Pfam" id="PF24068">
    <property type="entry name" value="TPD1_C"/>
    <property type="match status" value="1"/>
</dbReference>
<dbReference type="AlphaFoldDB" id="A0A2K1IPD1"/>
<evidence type="ECO:0000313" key="3">
    <source>
        <dbReference type="EnsemblPlants" id="Pp3c22_22416V3.1"/>
    </source>
</evidence>
<dbReference type="Gramene" id="Pp3c22_22416V3.1">
    <property type="protein sequence ID" value="Pp3c22_22416V3.1"/>
    <property type="gene ID" value="Pp3c22_22416"/>
</dbReference>
<sequence>MLSPDEMVQRIRYTNCRIVATNLCSNKDISIFQGRDTSSGIPQCIVQISNTCLSDCAPSDIHVLCGWFASALLVNPNTFRRIGYNDCHVNGGNPLRLGDIARSEFANSFMYSLRRRAKPGQWNNRVYIVGDIADVCTKTLALLKDKMAMWENNPEHCVRIVNTCIICCAPSDIQVYFAYDDVCLEERGRSLKHSSVIQFDYSSSFMYPLCFKSS</sequence>
<reference evidence="2 4" key="1">
    <citation type="journal article" date="2008" name="Science">
        <title>The Physcomitrella genome reveals evolutionary insights into the conquest of land by plants.</title>
        <authorList>
            <person name="Rensing S."/>
            <person name="Lang D."/>
            <person name="Zimmer A."/>
            <person name="Terry A."/>
            <person name="Salamov A."/>
            <person name="Shapiro H."/>
            <person name="Nishiyama T."/>
            <person name="Perroud P.-F."/>
            <person name="Lindquist E."/>
            <person name="Kamisugi Y."/>
            <person name="Tanahashi T."/>
            <person name="Sakakibara K."/>
            <person name="Fujita T."/>
            <person name="Oishi K."/>
            <person name="Shin-I T."/>
            <person name="Kuroki Y."/>
            <person name="Toyoda A."/>
            <person name="Suzuki Y."/>
            <person name="Hashimoto A."/>
            <person name="Yamaguchi K."/>
            <person name="Sugano A."/>
            <person name="Kohara Y."/>
            <person name="Fujiyama A."/>
            <person name="Anterola A."/>
            <person name="Aoki S."/>
            <person name="Ashton N."/>
            <person name="Barbazuk W.B."/>
            <person name="Barker E."/>
            <person name="Bennetzen J."/>
            <person name="Bezanilla M."/>
            <person name="Blankenship R."/>
            <person name="Cho S.H."/>
            <person name="Dutcher S."/>
            <person name="Estelle M."/>
            <person name="Fawcett J.A."/>
            <person name="Gundlach H."/>
            <person name="Hanada K."/>
            <person name="Heyl A."/>
            <person name="Hicks K.A."/>
            <person name="Hugh J."/>
            <person name="Lohr M."/>
            <person name="Mayer K."/>
            <person name="Melkozernov A."/>
            <person name="Murata T."/>
            <person name="Nelson D."/>
            <person name="Pils B."/>
            <person name="Prigge M."/>
            <person name="Reiss B."/>
            <person name="Renner T."/>
            <person name="Rombauts S."/>
            <person name="Rushton P."/>
            <person name="Sanderfoot A."/>
            <person name="Schween G."/>
            <person name="Shiu S.-H."/>
            <person name="Stueber K."/>
            <person name="Theodoulou F.L."/>
            <person name="Tu H."/>
            <person name="Van de Peer Y."/>
            <person name="Verrier P.J."/>
            <person name="Waters E."/>
            <person name="Wood A."/>
            <person name="Yang L."/>
            <person name="Cove D."/>
            <person name="Cuming A."/>
            <person name="Hasebe M."/>
            <person name="Lucas S."/>
            <person name="Mishler D.B."/>
            <person name="Reski R."/>
            <person name="Grigoriev I."/>
            <person name="Quatrano R.S."/>
            <person name="Boore J.L."/>
        </authorList>
    </citation>
    <scope>NUCLEOTIDE SEQUENCE [LARGE SCALE GENOMIC DNA]</scope>
    <source>
        <strain evidence="3 4">cv. Gransden 2004</strain>
    </source>
</reference>
<organism evidence="2">
    <name type="scientific">Physcomitrium patens</name>
    <name type="common">Spreading-leaved earth moss</name>
    <name type="synonym">Physcomitrella patens</name>
    <dbReference type="NCBI Taxonomy" id="3218"/>
    <lineage>
        <taxon>Eukaryota</taxon>
        <taxon>Viridiplantae</taxon>
        <taxon>Streptophyta</taxon>
        <taxon>Embryophyta</taxon>
        <taxon>Bryophyta</taxon>
        <taxon>Bryophytina</taxon>
        <taxon>Bryopsida</taxon>
        <taxon>Funariidae</taxon>
        <taxon>Funariales</taxon>
        <taxon>Funariaceae</taxon>
        <taxon>Physcomitrium</taxon>
    </lineage>
</organism>
<keyword evidence="4" id="KW-1185">Reference proteome</keyword>
<dbReference type="GO" id="GO:0001709">
    <property type="term" value="P:cell fate determination"/>
    <property type="evidence" value="ECO:0000318"/>
    <property type="project" value="GO_Central"/>
</dbReference>
<protein>
    <submittedName>
        <fullName evidence="2 3">Uncharacterized protein</fullName>
    </submittedName>
</protein>
<evidence type="ECO:0000313" key="2">
    <source>
        <dbReference type="EMBL" id="PNR31127.1"/>
    </source>
</evidence>
<evidence type="ECO:0000313" key="4">
    <source>
        <dbReference type="Proteomes" id="UP000006727"/>
    </source>
</evidence>
<dbReference type="EMBL" id="ABEU02000022">
    <property type="protein sequence ID" value="PNR31127.1"/>
    <property type="molecule type" value="Genomic_DNA"/>
</dbReference>
<accession>A0A2K1IPD1</accession>
<gene>
    <name evidence="2" type="ORF">PHYPA_027444</name>
</gene>
<reference evidence="2 4" key="2">
    <citation type="journal article" date="2018" name="Plant J.">
        <title>The Physcomitrella patens chromosome-scale assembly reveals moss genome structure and evolution.</title>
        <authorList>
            <person name="Lang D."/>
            <person name="Ullrich K.K."/>
            <person name="Murat F."/>
            <person name="Fuchs J."/>
            <person name="Jenkins J."/>
            <person name="Haas F.B."/>
            <person name="Piednoel M."/>
            <person name="Gundlach H."/>
            <person name="Van Bel M."/>
            <person name="Meyberg R."/>
            <person name="Vives C."/>
            <person name="Morata J."/>
            <person name="Symeonidi A."/>
            <person name="Hiss M."/>
            <person name="Muchero W."/>
            <person name="Kamisugi Y."/>
            <person name="Saleh O."/>
            <person name="Blanc G."/>
            <person name="Decker E.L."/>
            <person name="van Gessel N."/>
            <person name="Grimwood J."/>
            <person name="Hayes R.D."/>
            <person name="Graham S.W."/>
            <person name="Gunter L.E."/>
            <person name="McDaniel S.F."/>
            <person name="Hoernstein S.N.W."/>
            <person name="Larsson A."/>
            <person name="Li F.W."/>
            <person name="Perroud P.F."/>
            <person name="Phillips J."/>
            <person name="Ranjan P."/>
            <person name="Rokshar D.S."/>
            <person name="Rothfels C.J."/>
            <person name="Schneider L."/>
            <person name="Shu S."/>
            <person name="Stevenson D.W."/>
            <person name="Thummler F."/>
            <person name="Tillich M."/>
            <person name="Villarreal Aguilar J.C."/>
            <person name="Widiez T."/>
            <person name="Wong G.K."/>
            <person name="Wymore A."/>
            <person name="Zhang Y."/>
            <person name="Zimmer A.D."/>
            <person name="Quatrano R.S."/>
            <person name="Mayer K.F.X."/>
            <person name="Goodstein D."/>
            <person name="Casacuberta J.M."/>
            <person name="Vandepoele K."/>
            <person name="Reski R."/>
            <person name="Cuming A.C."/>
            <person name="Tuskan G.A."/>
            <person name="Maumus F."/>
            <person name="Salse J."/>
            <person name="Schmutz J."/>
            <person name="Rensing S.A."/>
        </authorList>
    </citation>
    <scope>NUCLEOTIDE SEQUENCE [LARGE SCALE GENOMIC DNA]</scope>
    <source>
        <strain evidence="3 4">cv. Gransden 2004</strain>
    </source>
</reference>
<proteinExistence type="predicted"/>